<evidence type="ECO:0000313" key="1">
    <source>
        <dbReference type="Proteomes" id="UP000887566"/>
    </source>
</evidence>
<organism evidence="1 2">
    <name type="scientific">Plectus sambesii</name>
    <dbReference type="NCBI Taxonomy" id="2011161"/>
    <lineage>
        <taxon>Eukaryota</taxon>
        <taxon>Metazoa</taxon>
        <taxon>Ecdysozoa</taxon>
        <taxon>Nematoda</taxon>
        <taxon>Chromadorea</taxon>
        <taxon>Plectida</taxon>
        <taxon>Plectina</taxon>
        <taxon>Plectoidea</taxon>
        <taxon>Plectidae</taxon>
        <taxon>Plectus</taxon>
    </lineage>
</organism>
<dbReference type="AlphaFoldDB" id="A0A914VQ01"/>
<sequence>TANAIIEQCKHASEKVAKRLAARKHKSHLAFLSQKKDGSTCLNIVTPEGGGGEMGAEEPHRSVRLGDLLKKLKEGT</sequence>
<protein>
    <submittedName>
        <fullName evidence="2">Uncharacterized protein</fullName>
    </submittedName>
</protein>
<name>A0A914VQ01_9BILA</name>
<proteinExistence type="predicted"/>
<dbReference type="WBParaSite" id="PSAMB.scaffold22472size501.g38618.t1">
    <property type="protein sequence ID" value="PSAMB.scaffold22472size501.g38618.t1"/>
    <property type="gene ID" value="PSAMB.scaffold22472size501.g38618"/>
</dbReference>
<reference evidence="2" key="1">
    <citation type="submission" date="2022-11" db="UniProtKB">
        <authorList>
            <consortium name="WormBaseParasite"/>
        </authorList>
    </citation>
    <scope>IDENTIFICATION</scope>
</reference>
<dbReference type="Pfam" id="PF12024">
    <property type="entry name" value="DUF3512"/>
    <property type="match status" value="1"/>
</dbReference>
<evidence type="ECO:0000313" key="2">
    <source>
        <dbReference type="WBParaSite" id="PSAMB.scaffold22472size501.g38618.t1"/>
    </source>
</evidence>
<accession>A0A914VQ01</accession>
<dbReference type="InterPro" id="IPR021900">
    <property type="entry name" value="DUF3512"/>
</dbReference>
<dbReference type="Proteomes" id="UP000887566">
    <property type="component" value="Unplaced"/>
</dbReference>
<keyword evidence="1" id="KW-1185">Reference proteome</keyword>